<gene>
    <name evidence="8" type="ORF">AGABI1DRAFT_96760</name>
</gene>
<evidence type="ECO:0000256" key="5">
    <source>
        <dbReference type="ARBA" id="ARBA00023222"/>
    </source>
</evidence>
<keyword evidence="4" id="KW-0057">Aromatic amino acid biosynthesis</keyword>
<dbReference type="PIRSF" id="PIRSF001500">
    <property type="entry name" value="Chor_mut_pdt_Ppr"/>
    <property type="match status" value="1"/>
</dbReference>
<keyword evidence="6" id="KW-0456">Lyase</keyword>
<dbReference type="OMA" id="LGTYTHE"/>
<keyword evidence="5" id="KW-0584">Phenylalanine biosynthesis</keyword>
<evidence type="ECO:0000256" key="1">
    <source>
        <dbReference type="ARBA" id="ARBA00004741"/>
    </source>
</evidence>
<name>K5WA88_AGABU</name>
<dbReference type="OrthoDB" id="983542at2759"/>
<dbReference type="CDD" id="cd13532">
    <property type="entry name" value="PBP2_PDT_like"/>
    <property type="match status" value="1"/>
</dbReference>
<dbReference type="Proteomes" id="UP000008493">
    <property type="component" value="Unassembled WGS sequence"/>
</dbReference>
<evidence type="ECO:0000256" key="2">
    <source>
        <dbReference type="ARBA" id="ARBA00013147"/>
    </source>
</evidence>
<dbReference type="STRING" id="597362.K5WA88"/>
<dbReference type="PANTHER" id="PTHR21022:SF19">
    <property type="entry name" value="PREPHENATE DEHYDRATASE-RELATED"/>
    <property type="match status" value="1"/>
</dbReference>
<dbReference type="eggNOG" id="KOG2797">
    <property type="taxonomic scope" value="Eukaryota"/>
</dbReference>
<reference evidence="9" key="1">
    <citation type="journal article" date="2012" name="Proc. Natl. Acad. Sci. U.S.A.">
        <title>Genome sequence of the button mushroom Agaricus bisporus reveals mechanisms governing adaptation to a humic-rich ecological niche.</title>
        <authorList>
            <person name="Morin E."/>
            <person name="Kohler A."/>
            <person name="Baker A.R."/>
            <person name="Foulongne-Oriol M."/>
            <person name="Lombard V."/>
            <person name="Nagy L.G."/>
            <person name="Ohm R.A."/>
            <person name="Patyshakuliyeva A."/>
            <person name="Brun A."/>
            <person name="Aerts A.L."/>
            <person name="Bailey A.M."/>
            <person name="Billette C."/>
            <person name="Coutinho P.M."/>
            <person name="Deakin G."/>
            <person name="Doddapaneni H."/>
            <person name="Floudas D."/>
            <person name="Grimwood J."/>
            <person name="Hilden K."/>
            <person name="Kuees U."/>
            <person name="LaButti K.M."/>
            <person name="Lapidus A."/>
            <person name="Lindquist E.A."/>
            <person name="Lucas S.M."/>
            <person name="Murat C."/>
            <person name="Riley R.W."/>
            <person name="Salamov A.A."/>
            <person name="Schmutz J."/>
            <person name="Subramanian V."/>
            <person name="Woesten H.A.B."/>
            <person name="Xu J."/>
            <person name="Eastwood D.C."/>
            <person name="Foster G.D."/>
            <person name="Sonnenberg A.S."/>
            <person name="Cullen D."/>
            <person name="de Vries R.P."/>
            <person name="Lundell T."/>
            <person name="Hibbett D.S."/>
            <person name="Henrissat B."/>
            <person name="Burton K.S."/>
            <person name="Kerrigan R.W."/>
            <person name="Challen M.P."/>
            <person name="Grigoriev I.V."/>
            <person name="Martin F."/>
        </authorList>
    </citation>
    <scope>NUCLEOTIDE SEQUENCE [LARGE SCALE GENOMIC DNA]</scope>
    <source>
        <strain evidence="9">JB137-S8 / ATCC MYA-4627 / FGSC 10392</strain>
    </source>
</reference>
<comment type="pathway">
    <text evidence="1">Amino-acid biosynthesis; L-phenylalanine biosynthesis; phenylpyruvate from prephenate: step 1/1.</text>
</comment>
<evidence type="ECO:0000313" key="9">
    <source>
        <dbReference type="Proteomes" id="UP000008493"/>
    </source>
</evidence>
<dbReference type="EMBL" id="JH971385">
    <property type="protein sequence ID" value="EKM83799.1"/>
    <property type="molecule type" value="Genomic_DNA"/>
</dbReference>
<keyword evidence="9" id="KW-1185">Reference proteome</keyword>
<keyword evidence="3" id="KW-0028">Amino-acid biosynthesis</keyword>
<dbReference type="KEGG" id="abp:AGABI1DRAFT96760"/>
<dbReference type="InterPro" id="IPR008242">
    <property type="entry name" value="Chor_mutase/pphenate_deHydtase"/>
</dbReference>
<feature type="domain" description="Prephenate dehydratase" evidence="7">
    <location>
        <begin position="7"/>
        <end position="185"/>
    </location>
</feature>
<dbReference type="PANTHER" id="PTHR21022">
    <property type="entry name" value="PREPHENATE DEHYDRATASE P PROTEIN"/>
    <property type="match status" value="1"/>
</dbReference>
<dbReference type="GeneID" id="18832900"/>
<accession>K5WA88</accession>
<dbReference type="InterPro" id="IPR001086">
    <property type="entry name" value="Preph_deHydtase"/>
</dbReference>
<dbReference type="SUPFAM" id="SSF53850">
    <property type="entry name" value="Periplasmic binding protein-like II"/>
    <property type="match status" value="1"/>
</dbReference>
<dbReference type="GO" id="GO:0005737">
    <property type="term" value="C:cytoplasm"/>
    <property type="evidence" value="ECO:0007669"/>
    <property type="project" value="TreeGrafter"/>
</dbReference>
<dbReference type="AlphaFoldDB" id="K5WA88"/>
<dbReference type="RefSeq" id="XP_007325614.1">
    <property type="nucleotide sequence ID" value="XM_007325552.1"/>
</dbReference>
<dbReference type="HOGENOM" id="CLU_035008_5_0_1"/>
<dbReference type="PROSITE" id="PS51171">
    <property type="entry name" value="PREPHENATE_DEHYDR_3"/>
    <property type="match status" value="1"/>
</dbReference>
<dbReference type="GO" id="GO:0009094">
    <property type="term" value="P:L-phenylalanine biosynthetic process"/>
    <property type="evidence" value="ECO:0007669"/>
    <property type="project" value="UniProtKB-UniPathway"/>
</dbReference>
<organism evidence="8 9">
    <name type="scientific">Agaricus bisporus var. burnettii (strain JB137-S8 / ATCC MYA-4627 / FGSC 10392)</name>
    <name type="common">White button mushroom</name>
    <dbReference type="NCBI Taxonomy" id="597362"/>
    <lineage>
        <taxon>Eukaryota</taxon>
        <taxon>Fungi</taxon>
        <taxon>Dikarya</taxon>
        <taxon>Basidiomycota</taxon>
        <taxon>Agaricomycotina</taxon>
        <taxon>Agaricomycetes</taxon>
        <taxon>Agaricomycetidae</taxon>
        <taxon>Agaricales</taxon>
        <taxon>Agaricineae</taxon>
        <taxon>Agaricaceae</taxon>
        <taxon>Agaricus</taxon>
    </lineage>
</organism>
<evidence type="ECO:0000259" key="7">
    <source>
        <dbReference type="PROSITE" id="PS51171"/>
    </source>
</evidence>
<dbReference type="InParanoid" id="K5WA88"/>
<dbReference type="Pfam" id="PF00800">
    <property type="entry name" value="PDT"/>
    <property type="match status" value="1"/>
</dbReference>
<evidence type="ECO:0000256" key="6">
    <source>
        <dbReference type="ARBA" id="ARBA00023239"/>
    </source>
</evidence>
<proteinExistence type="predicted"/>
<sequence>MSLQRVGVAVLGPLGTYTHEAAYRIFGDKVYYEEQKTISEIFRAIHDSVYVGIVPQENTVFGTVIETYDKLRQAKCGFVKGEVAIPIQHCLVVQEGVQLHEIEYVLSHEQALGQCQDFLTAHLPEATRVKVTSTAFAAHSLLSSPRNHAAICSKVCSTLFRGLEVLRESIQKQTDNFTRFYIVVRDQSVQLPTTLPSTRGKALIRLWISPSSPAEKPRQDVVQYLTPLGLSVVRIDRRPSDDGLPFRSVYFVELSSAMDNMDSEQFQPPKSWSQLVEDALATIRTLGGEADLIGLW</sequence>
<evidence type="ECO:0000256" key="3">
    <source>
        <dbReference type="ARBA" id="ARBA00022605"/>
    </source>
</evidence>
<dbReference type="UniPathway" id="UPA00121">
    <property type="reaction ID" value="UER00345"/>
</dbReference>
<dbReference type="EC" id="4.2.1.51" evidence="2"/>
<evidence type="ECO:0000313" key="8">
    <source>
        <dbReference type="EMBL" id="EKM83799.1"/>
    </source>
</evidence>
<dbReference type="FunCoup" id="K5WA88">
    <property type="interactions" value="282"/>
</dbReference>
<dbReference type="GO" id="GO:0004664">
    <property type="term" value="F:prephenate dehydratase activity"/>
    <property type="evidence" value="ECO:0007669"/>
    <property type="project" value="UniProtKB-EC"/>
</dbReference>
<evidence type="ECO:0000256" key="4">
    <source>
        <dbReference type="ARBA" id="ARBA00023141"/>
    </source>
</evidence>
<protein>
    <recommendedName>
        <fullName evidence="2">prephenate dehydratase</fullName>
        <ecNumber evidence="2">4.2.1.51</ecNumber>
    </recommendedName>
</protein>
<dbReference type="Gene3D" id="3.40.190.10">
    <property type="entry name" value="Periplasmic binding protein-like II"/>
    <property type="match status" value="2"/>
</dbReference>